<evidence type="ECO:0000313" key="5">
    <source>
        <dbReference type="Proteomes" id="UP000256964"/>
    </source>
</evidence>
<dbReference type="Gene3D" id="1.10.10.60">
    <property type="entry name" value="Homeodomain-like"/>
    <property type="match status" value="1"/>
</dbReference>
<comment type="subcellular location">
    <subcellularLocation>
        <location evidence="1 2">Nucleus</location>
    </subcellularLocation>
</comment>
<feature type="domain" description="Homeobox" evidence="3">
    <location>
        <begin position="116"/>
        <end position="174"/>
    </location>
</feature>
<evidence type="ECO:0000256" key="1">
    <source>
        <dbReference type="PROSITE-ProRule" id="PRU00108"/>
    </source>
</evidence>
<sequence length="210" mass="23056">MSTHGSAYGPAGGHAPVFLLPGDQLPQAHPNNVIGGSLQDFHGATTTATYSARSPVPAEGNIKGVEILEEAYNAGHIRPSYNKRVELAGAAGLPLEHVYKWFSSRQSRDPDYVIWRDDKRELTESQKDILETYYGENGSAPPILKRAELADELGVDSADIYGWFFRRRRHSKFAGTAMPEQSMPGELSAELDSKSAKIDEWSAPLLIRSS</sequence>
<proteinExistence type="predicted"/>
<dbReference type="Pfam" id="PF00046">
    <property type="entry name" value="Homeodomain"/>
    <property type="match status" value="1"/>
</dbReference>
<dbReference type="SUPFAM" id="SSF46689">
    <property type="entry name" value="Homeodomain-like"/>
    <property type="match status" value="2"/>
</dbReference>
<dbReference type="AlphaFoldDB" id="A0A371CP25"/>
<feature type="DNA-binding region" description="Homeobox" evidence="1">
    <location>
        <begin position="118"/>
        <end position="175"/>
    </location>
</feature>
<gene>
    <name evidence="4" type="ORF">OH76DRAFT_145689</name>
</gene>
<dbReference type="Proteomes" id="UP000256964">
    <property type="component" value="Unassembled WGS sequence"/>
</dbReference>
<dbReference type="EMBL" id="KZ857494">
    <property type="protein sequence ID" value="RDX42048.1"/>
    <property type="molecule type" value="Genomic_DNA"/>
</dbReference>
<dbReference type="InterPro" id="IPR001356">
    <property type="entry name" value="HD"/>
</dbReference>
<evidence type="ECO:0000313" key="4">
    <source>
        <dbReference type="EMBL" id="RDX42048.1"/>
    </source>
</evidence>
<accession>A0A371CP25</accession>
<evidence type="ECO:0000259" key="3">
    <source>
        <dbReference type="PROSITE" id="PS50071"/>
    </source>
</evidence>
<dbReference type="GO" id="GO:0005634">
    <property type="term" value="C:nucleus"/>
    <property type="evidence" value="ECO:0007669"/>
    <property type="project" value="UniProtKB-SubCell"/>
</dbReference>
<keyword evidence="1 2" id="KW-0371">Homeobox</keyword>
<evidence type="ECO:0000256" key="2">
    <source>
        <dbReference type="RuleBase" id="RU000682"/>
    </source>
</evidence>
<keyword evidence="1 2" id="KW-0238">DNA-binding</keyword>
<feature type="domain" description="Homeobox" evidence="3">
    <location>
        <begin position="65"/>
        <end position="112"/>
    </location>
</feature>
<dbReference type="SMART" id="SM00389">
    <property type="entry name" value="HOX"/>
    <property type="match status" value="1"/>
</dbReference>
<dbReference type="PROSITE" id="PS50071">
    <property type="entry name" value="HOMEOBOX_2"/>
    <property type="match status" value="2"/>
</dbReference>
<keyword evidence="5" id="KW-1185">Reference proteome</keyword>
<feature type="DNA-binding region" description="Homeobox" evidence="1">
    <location>
        <begin position="67"/>
        <end position="113"/>
    </location>
</feature>
<organism evidence="4 5">
    <name type="scientific">Lentinus brumalis</name>
    <dbReference type="NCBI Taxonomy" id="2498619"/>
    <lineage>
        <taxon>Eukaryota</taxon>
        <taxon>Fungi</taxon>
        <taxon>Dikarya</taxon>
        <taxon>Basidiomycota</taxon>
        <taxon>Agaricomycotina</taxon>
        <taxon>Agaricomycetes</taxon>
        <taxon>Polyporales</taxon>
        <taxon>Polyporaceae</taxon>
        <taxon>Lentinus</taxon>
    </lineage>
</organism>
<protein>
    <recommendedName>
        <fullName evidence="3">Homeobox domain-containing protein</fullName>
    </recommendedName>
</protein>
<dbReference type="InterPro" id="IPR009057">
    <property type="entry name" value="Homeodomain-like_sf"/>
</dbReference>
<reference evidence="4 5" key="1">
    <citation type="journal article" date="2018" name="Biotechnol. Biofuels">
        <title>Integrative visual omics of the white-rot fungus Polyporus brumalis exposes the biotechnological potential of its oxidative enzymes for delignifying raw plant biomass.</title>
        <authorList>
            <person name="Miyauchi S."/>
            <person name="Rancon A."/>
            <person name="Drula E."/>
            <person name="Hage H."/>
            <person name="Chaduli D."/>
            <person name="Favel A."/>
            <person name="Grisel S."/>
            <person name="Henrissat B."/>
            <person name="Herpoel-Gimbert I."/>
            <person name="Ruiz-Duenas F.J."/>
            <person name="Chevret D."/>
            <person name="Hainaut M."/>
            <person name="Lin J."/>
            <person name="Wang M."/>
            <person name="Pangilinan J."/>
            <person name="Lipzen A."/>
            <person name="Lesage-Meessen L."/>
            <person name="Navarro D."/>
            <person name="Riley R."/>
            <person name="Grigoriev I.V."/>
            <person name="Zhou S."/>
            <person name="Raouche S."/>
            <person name="Rosso M.N."/>
        </authorList>
    </citation>
    <scope>NUCLEOTIDE SEQUENCE [LARGE SCALE GENOMIC DNA]</scope>
    <source>
        <strain evidence="4 5">BRFM 1820</strain>
    </source>
</reference>
<dbReference type="GO" id="GO:0003677">
    <property type="term" value="F:DNA binding"/>
    <property type="evidence" value="ECO:0007669"/>
    <property type="project" value="UniProtKB-UniRule"/>
</dbReference>
<name>A0A371CP25_9APHY</name>
<dbReference type="CDD" id="cd00086">
    <property type="entry name" value="homeodomain"/>
    <property type="match status" value="2"/>
</dbReference>
<keyword evidence="1 2" id="KW-0539">Nucleus</keyword>